<sequence>MDLAPVPNVAFAATACLGCYQAPPNTSPLSRCSGCKRVKQPNGSKLTHAPLLDCRFCSKECSFKEWPDHKSFCRAFGAMRKRPQATLPPIYQLSSISDRRQTHRAHFALEDELMAAALKRQPTMLESKLLWREPRCAVCWDREADVEGRDSEHEGDSWRVCSKCRIMPWCSEWHEKETKEQHLQIKGDDGKTQCETFQLSNEIDEFYLRHAIAVGGEGSPPSLWVPTRILNKPAALPANWPEYLSTVEPPPRSTQAEVYGVFVEALSPVFTILASLRRLFPTSTIDSASSLRLIFLEETHQTLSSILPAFEELQHILPSLHHLELVAHSLSPPSGAAPPKPRTVPLPLCPACTKSGRTRSITHHQGSWPALNESIPTLAISLNSTLSQSLLDPTSPDYHKPALQSLFQAGTPILFTAQTEEESTDDLNEIFGKEMGLGREMVKVEWEPVRNRWSGGWPRLDGWEEDGYWKKNGWTFCIGKA</sequence>
<feature type="domain" description="Mitochondrial splicing suppressor 51-like C-terminal" evidence="1">
    <location>
        <begin position="271"/>
        <end position="456"/>
    </location>
</feature>
<dbReference type="Gene3D" id="6.10.140.2220">
    <property type="match status" value="1"/>
</dbReference>
<name>A0A2X0N590_9BASI</name>
<dbReference type="STRING" id="796604.A0A2X0N590"/>
<proteinExistence type="predicted"/>
<evidence type="ECO:0000313" key="3">
    <source>
        <dbReference type="Proteomes" id="UP000249464"/>
    </source>
</evidence>
<dbReference type="InterPro" id="IPR046824">
    <property type="entry name" value="Mss51-like_C"/>
</dbReference>
<dbReference type="PANTHER" id="PTHR28069">
    <property type="entry name" value="GH20023P"/>
    <property type="match status" value="1"/>
</dbReference>
<evidence type="ECO:0000259" key="1">
    <source>
        <dbReference type="Pfam" id="PF20179"/>
    </source>
</evidence>
<dbReference type="Pfam" id="PF20179">
    <property type="entry name" value="MSS51_C"/>
    <property type="match status" value="1"/>
</dbReference>
<organism evidence="2 3">
    <name type="scientific">Microbotryum silenes-dioicae</name>
    <dbReference type="NCBI Taxonomy" id="796604"/>
    <lineage>
        <taxon>Eukaryota</taxon>
        <taxon>Fungi</taxon>
        <taxon>Dikarya</taxon>
        <taxon>Basidiomycota</taxon>
        <taxon>Pucciniomycotina</taxon>
        <taxon>Microbotryomycetes</taxon>
        <taxon>Microbotryales</taxon>
        <taxon>Microbotryaceae</taxon>
        <taxon>Microbotryum</taxon>
    </lineage>
</organism>
<accession>A0A2X0N590</accession>
<dbReference type="Proteomes" id="UP000249464">
    <property type="component" value="Unassembled WGS sequence"/>
</dbReference>
<protein>
    <submittedName>
        <fullName evidence="2">BQ5605_C029g10675 protein</fullName>
    </submittedName>
</protein>
<evidence type="ECO:0000313" key="2">
    <source>
        <dbReference type="EMBL" id="SGZ15492.1"/>
    </source>
</evidence>
<gene>
    <name evidence="2" type="primary">BQ5605_C029g10675</name>
    <name evidence="2" type="ORF">BQ5605_C029G10675</name>
</gene>
<dbReference type="EMBL" id="FQNC01000081">
    <property type="protein sequence ID" value="SGZ15492.1"/>
    <property type="molecule type" value="Genomic_DNA"/>
</dbReference>
<dbReference type="AlphaFoldDB" id="A0A2X0N590"/>
<keyword evidence="3" id="KW-1185">Reference proteome</keyword>
<reference evidence="2 3" key="1">
    <citation type="submission" date="2016-11" db="EMBL/GenBank/DDBJ databases">
        <authorList>
            <person name="Jaros S."/>
            <person name="Januszkiewicz K."/>
            <person name="Wedrychowicz H."/>
        </authorList>
    </citation>
    <scope>NUCLEOTIDE SEQUENCE [LARGE SCALE GENOMIC DNA]</scope>
</reference>